<dbReference type="SUPFAM" id="SSF53850">
    <property type="entry name" value="Periplasmic binding protein-like II"/>
    <property type="match status" value="1"/>
</dbReference>
<dbReference type="InterPro" id="IPR030678">
    <property type="entry name" value="Peptide/Ni-bd"/>
</dbReference>
<name>A0ABU0J9V4_9HYPH</name>
<dbReference type="Pfam" id="PF00496">
    <property type="entry name" value="SBP_bac_5"/>
    <property type="match status" value="1"/>
</dbReference>
<dbReference type="RefSeq" id="WP_307275529.1">
    <property type="nucleotide sequence ID" value="NZ_JAUSVX010000007.1"/>
</dbReference>
<evidence type="ECO:0000256" key="1">
    <source>
        <dbReference type="ARBA" id="ARBA00004418"/>
    </source>
</evidence>
<dbReference type="InterPro" id="IPR039424">
    <property type="entry name" value="SBP_5"/>
</dbReference>
<keyword evidence="7" id="KW-1185">Reference proteome</keyword>
<dbReference type="PANTHER" id="PTHR30290">
    <property type="entry name" value="PERIPLASMIC BINDING COMPONENT OF ABC TRANSPORTER"/>
    <property type="match status" value="1"/>
</dbReference>
<accession>A0ABU0J9V4</accession>
<evidence type="ECO:0000313" key="6">
    <source>
        <dbReference type="EMBL" id="MDQ0471033.1"/>
    </source>
</evidence>
<dbReference type="EMBL" id="JAUSVX010000007">
    <property type="protein sequence ID" value="MDQ0471033.1"/>
    <property type="molecule type" value="Genomic_DNA"/>
</dbReference>
<dbReference type="Proteomes" id="UP001242480">
    <property type="component" value="Unassembled WGS sequence"/>
</dbReference>
<evidence type="ECO:0000259" key="5">
    <source>
        <dbReference type="Pfam" id="PF00496"/>
    </source>
</evidence>
<keyword evidence="3" id="KW-0813">Transport</keyword>
<keyword evidence="4" id="KW-0732">Signal</keyword>
<evidence type="ECO:0000256" key="4">
    <source>
        <dbReference type="ARBA" id="ARBA00022729"/>
    </source>
</evidence>
<proteinExistence type="inferred from homology"/>
<dbReference type="PANTHER" id="PTHR30290:SF10">
    <property type="entry name" value="PERIPLASMIC OLIGOPEPTIDE-BINDING PROTEIN-RELATED"/>
    <property type="match status" value="1"/>
</dbReference>
<dbReference type="InterPro" id="IPR000914">
    <property type="entry name" value="SBP_5_dom"/>
</dbReference>
<sequence length="502" mass="55235">MRRRISIMVRLLAGAMIGLCLLNGATAGTLRLANEGSFRGADSLDPISPVRFYIANQMIYSQLVRAGEDGRPAPDLAVAWSSSADARDWTFTLRRGVKFHDGSDFGAADVVYTLTRINSDKLKSPLRSVLSLIDTVKAVDPYTVGIHLKTPYADFPLLLMDYRVRILSAAHDSGNTDVANASGIGTGPFKLVKLDTLGTTVLEAFDGYWEGRPKIDRVEIINMPDQQARVQALLAGQLDLVLSINQQQRALFEESDGFVVQPVQTGDWRGIAMRTNVPPFADARVRKALRILADRSTMVRLVLGEGGGEVSCDTPAWSGDPYSTVRTCPPDPAEAKRLLAAAGFPNGLDLTLYTSGVDEVFPRLAEVYQQQAAAANVRIAIRLVPSDSYFSTVWLKREFVMVRWSQRPADQILNEAYRTGGPWNESAFANARFDDVLTAARQELDPAKRKALYGEAQDILFDDGGTLIPFHINRLRVMSNRVTGLAPVQDFSIRWQDVSVAN</sequence>
<dbReference type="Gene3D" id="3.40.190.10">
    <property type="entry name" value="Periplasmic binding protein-like II"/>
    <property type="match status" value="1"/>
</dbReference>
<comment type="similarity">
    <text evidence="2">Belongs to the bacterial solute-binding protein 5 family.</text>
</comment>
<feature type="domain" description="Solute-binding protein family 5" evidence="5">
    <location>
        <begin position="72"/>
        <end position="405"/>
    </location>
</feature>
<comment type="caution">
    <text evidence="6">The sequence shown here is derived from an EMBL/GenBank/DDBJ whole genome shotgun (WGS) entry which is preliminary data.</text>
</comment>
<dbReference type="Gene3D" id="3.10.105.10">
    <property type="entry name" value="Dipeptide-binding Protein, Domain 3"/>
    <property type="match status" value="1"/>
</dbReference>
<comment type="subcellular location">
    <subcellularLocation>
        <location evidence="1">Periplasm</location>
    </subcellularLocation>
</comment>
<evidence type="ECO:0000256" key="3">
    <source>
        <dbReference type="ARBA" id="ARBA00022448"/>
    </source>
</evidence>
<protein>
    <submittedName>
        <fullName evidence="6">Peptide/nickel transport system substrate-binding protein</fullName>
    </submittedName>
</protein>
<dbReference type="CDD" id="cd08503">
    <property type="entry name" value="PBP2_NikA_DppA_OppA_like_17"/>
    <property type="match status" value="1"/>
</dbReference>
<organism evidence="6 7">
    <name type="scientific">Labrys wisconsinensis</name>
    <dbReference type="NCBI Taxonomy" id="425677"/>
    <lineage>
        <taxon>Bacteria</taxon>
        <taxon>Pseudomonadati</taxon>
        <taxon>Pseudomonadota</taxon>
        <taxon>Alphaproteobacteria</taxon>
        <taxon>Hyphomicrobiales</taxon>
        <taxon>Xanthobacteraceae</taxon>
        <taxon>Labrys</taxon>
    </lineage>
</organism>
<reference evidence="6 7" key="1">
    <citation type="submission" date="2023-07" db="EMBL/GenBank/DDBJ databases">
        <title>Genomic Encyclopedia of Type Strains, Phase IV (KMG-IV): sequencing the most valuable type-strain genomes for metagenomic binning, comparative biology and taxonomic classification.</title>
        <authorList>
            <person name="Goeker M."/>
        </authorList>
    </citation>
    <scope>NUCLEOTIDE SEQUENCE [LARGE SCALE GENOMIC DNA]</scope>
    <source>
        <strain evidence="6 7">DSM 19619</strain>
    </source>
</reference>
<evidence type="ECO:0000256" key="2">
    <source>
        <dbReference type="ARBA" id="ARBA00005695"/>
    </source>
</evidence>
<evidence type="ECO:0000313" key="7">
    <source>
        <dbReference type="Proteomes" id="UP001242480"/>
    </source>
</evidence>
<gene>
    <name evidence="6" type="ORF">QO011_004052</name>
</gene>
<dbReference type="PIRSF" id="PIRSF002741">
    <property type="entry name" value="MppA"/>
    <property type="match status" value="1"/>
</dbReference>